<sequence>MTEFSDLIIGSKKSKSDFLTKFYENQQNLRFFWHFWILHNLTDVGFAWFGGGKVRHKYVED</sequence>
<dbReference type="EMBL" id="REGN01009882">
    <property type="protein sequence ID" value="RNA00160.1"/>
    <property type="molecule type" value="Genomic_DNA"/>
</dbReference>
<evidence type="ECO:0000313" key="1">
    <source>
        <dbReference type="EMBL" id="RNA00160.1"/>
    </source>
</evidence>
<name>A0A3M7PM75_BRAPC</name>
<evidence type="ECO:0000313" key="2">
    <source>
        <dbReference type="Proteomes" id="UP000276133"/>
    </source>
</evidence>
<organism evidence="1 2">
    <name type="scientific">Brachionus plicatilis</name>
    <name type="common">Marine rotifer</name>
    <name type="synonym">Brachionus muelleri</name>
    <dbReference type="NCBI Taxonomy" id="10195"/>
    <lineage>
        <taxon>Eukaryota</taxon>
        <taxon>Metazoa</taxon>
        <taxon>Spiralia</taxon>
        <taxon>Gnathifera</taxon>
        <taxon>Rotifera</taxon>
        <taxon>Eurotatoria</taxon>
        <taxon>Monogononta</taxon>
        <taxon>Pseudotrocha</taxon>
        <taxon>Ploima</taxon>
        <taxon>Brachionidae</taxon>
        <taxon>Brachionus</taxon>
    </lineage>
</organism>
<accession>A0A3M7PM75</accession>
<dbReference type="AlphaFoldDB" id="A0A3M7PM75"/>
<proteinExistence type="predicted"/>
<keyword evidence="2" id="KW-1185">Reference proteome</keyword>
<reference evidence="1 2" key="1">
    <citation type="journal article" date="2018" name="Sci. Rep.">
        <title>Genomic signatures of local adaptation to the degree of environmental predictability in rotifers.</title>
        <authorList>
            <person name="Franch-Gras L."/>
            <person name="Hahn C."/>
            <person name="Garcia-Roger E.M."/>
            <person name="Carmona M.J."/>
            <person name="Serra M."/>
            <person name="Gomez A."/>
        </authorList>
    </citation>
    <scope>NUCLEOTIDE SEQUENCE [LARGE SCALE GENOMIC DNA]</scope>
    <source>
        <strain evidence="1">HYR1</strain>
    </source>
</reference>
<protein>
    <submittedName>
        <fullName evidence="1">Uncharacterized protein</fullName>
    </submittedName>
</protein>
<dbReference type="Proteomes" id="UP000276133">
    <property type="component" value="Unassembled WGS sequence"/>
</dbReference>
<gene>
    <name evidence="1" type="ORF">BpHYR1_008591</name>
</gene>
<comment type="caution">
    <text evidence="1">The sequence shown here is derived from an EMBL/GenBank/DDBJ whole genome shotgun (WGS) entry which is preliminary data.</text>
</comment>